<dbReference type="InterPro" id="IPR004089">
    <property type="entry name" value="MCPsignal_dom"/>
</dbReference>
<dbReference type="PROSITE" id="PS50885">
    <property type="entry name" value="HAMP"/>
    <property type="match status" value="1"/>
</dbReference>
<feature type="transmembrane region" description="Helical" evidence="4">
    <location>
        <begin position="205"/>
        <end position="226"/>
    </location>
</feature>
<dbReference type="SMART" id="SM00283">
    <property type="entry name" value="MA"/>
    <property type="match status" value="1"/>
</dbReference>
<dbReference type="Gene3D" id="6.10.340.10">
    <property type="match status" value="1"/>
</dbReference>
<keyword evidence="4" id="KW-1133">Transmembrane helix</keyword>
<dbReference type="CDD" id="cd06225">
    <property type="entry name" value="HAMP"/>
    <property type="match status" value="1"/>
</dbReference>
<dbReference type="Pfam" id="PF00015">
    <property type="entry name" value="MCPsignal"/>
    <property type="match status" value="1"/>
</dbReference>
<dbReference type="PANTHER" id="PTHR32089:SF112">
    <property type="entry name" value="LYSOZYME-LIKE PROTEIN-RELATED"/>
    <property type="match status" value="1"/>
</dbReference>
<dbReference type="SUPFAM" id="SSF58104">
    <property type="entry name" value="Methyl-accepting chemotaxis protein (MCP) signaling domain"/>
    <property type="match status" value="1"/>
</dbReference>
<organism evidence="7 8">
    <name type="scientific">Roseibium aggregatum</name>
    <dbReference type="NCBI Taxonomy" id="187304"/>
    <lineage>
        <taxon>Bacteria</taxon>
        <taxon>Pseudomonadati</taxon>
        <taxon>Pseudomonadota</taxon>
        <taxon>Alphaproteobacteria</taxon>
        <taxon>Hyphomicrobiales</taxon>
        <taxon>Stappiaceae</taxon>
        <taxon>Roseibium</taxon>
    </lineage>
</organism>
<dbReference type="RefSeq" id="WP_055657570.1">
    <property type="nucleotide sequence ID" value="NZ_CXST01000002.1"/>
</dbReference>
<evidence type="ECO:0000256" key="3">
    <source>
        <dbReference type="PROSITE-ProRule" id="PRU00284"/>
    </source>
</evidence>
<dbReference type="Proteomes" id="UP000048926">
    <property type="component" value="Unassembled WGS sequence"/>
</dbReference>
<evidence type="ECO:0000256" key="1">
    <source>
        <dbReference type="ARBA" id="ARBA00023224"/>
    </source>
</evidence>
<keyword evidence="1 3" id="KW-0807">Transducer</keyword>
<name>A0A0M6Y5C2_9HYPH</name>
<evidence type="ECO:0000256" key="4">
    <source>
        <dbReference type="SAM" id="Phobius"/>
    </source>
</evidence>
<dbReference type="Pfam" id="PF00672">
    <property type="entry name" value="HAMP"/>
    <property type="match status" value="1"/>
</dbReference>
<keyword evidence="4" id="KW-0812">Transmembrane</keyword>
<feature type="domain" description="Methyl-accepting transducer" evidence="5">
    <location>
        <begin position="320"/>
        <end position="542"/>
    </location>
</feature>
<dbReference type="PROSITE" id="PS50111">
    <property type="entry name" value="CHEMOTAXIS_TRANSDUC_2"/>
    <property type="match status" value="1"/>
</dbReference>
<dbReference type="GO" id="GO:0007165">
    <property type="term" value="P:signal transduction"/>
    <property type="evidence" value="ECO:0007669"/>
    <property type="project" value="UniProtKB-KW"/>
</dbReference>
<evidence type="ECO:0000259" key="5">
    <source>
        <dbReference type="PROSITE" id="PS50111"/>
    </source>
</evidence>
<proteinExistence type="inferred from homology"/>
<evidence type="ECO:0000313" key="7">
    <source>
        <dbReference type="EMBL" id="CTQ44743.1"/>
    </source>
</evidence>
<evidence type="ECO:0000259" key="6">
    <source>
        <dbReference type="PROSITE" id="PS50885"/>
    </source>
</evidence>
<dbReference type="GO" id="GO:0016020">
    <property type="term" value="C:membrane"/>
    <property type="evidence" value="ECO:0007669"/>
    <property type="project" value="InterPro"/>
</dbReference>
<evidence type="ECO:0000313" key="8">
    <source>
        <dbReference type="Proteomes" id="UP000048926"/>
    </source>
</evidence>
<protein>
    <submittedName>
        <fullName evidence="7">Methyl-accepting chemotaxis protein 4</fullName>
    </submittedName>
</protein>
<keyword evidence="4" id="KW-0472">Membrane</keyword>
<dbReference type="OrthoDB" id="354287at2"/>
<comment type="similarity">
    <text evidence="2">Belongs to the methyl-accepting chemotaxis (MCP) protein family.</text>
</comment>
<evidence type="ECO:0000256" key="2">
    <source>
        <dbReference type="ARBA" id="ARBA00029447"/>
    </source>
</evidence>
<sequence>MSVFQSLKSKMIAMLAVLFVVATALSLGTIRNLGVLEENAGHLREGAETFATDGVNLAISLQKMQFDIVQVQQWLTDISATRGLDGLNDGFDLAVSFSDNFKSESTAAIDLAEKLGYADLVDKIRNVQAKFPSYYDIGKAMAEAYVAGGPEQGNKLMGAFDGEAESLTTALEAALDLHHQHLETERAELAVEVASYQTAARNADVMTYANLGLVVLALAMAGFFIMRAVILPLGSFAEAVARLSKGDYGIHLAECERADEIGQLANAINVLRDGASEREELVKAQKAEDEARIRRMRQREELTASFRSSVSSLIVDVTGTMSQLEDTATVLIGVADDTTTHAEGAAYSSNSALGNVEAVASAAEELSVSIEEINQRVASTSAVVSEAAETTSLTNEKVATLSSAAQEIGEVVQLIQTIAEQTNLLALNATIEAARAGEAGKGFAVVAAEVKELANQTAKATESITQQIIAIQEATTDAAHSIQQITDIMGNVTAETTAIASAVTEQSAATGEIARGVNEASTSTQTASDSVSGMKENAVRSKDAAGEVRQAVNLVAERTQTLTHQIEDFIKSFAA</sequence>
<dbReference type="PANTHER" id="PTHR32089">
    <property type="entry name" value="METHYL-ACCEPTING CHEMOTAXIS PROTEIN MCPB"/>
    <property type="match status" value="1"/>
</dbReference>
<keyword evidence="8" id="KW-1185">Reference proteome</keyword>
<dbReference type="InterPro" id="IPR003660">
    <property type="entry name" value="HAMP_dom"/>
</dbReference>
<dbReference type="EMBL" id="CXST01000002">
    <property type="protein sequence ID" value="CTQ44743.1"/>
    <property type="molecule type" value="Genomic_DNA"/>
</dbReference>
<dbReference type="Gene3D" id="1.10.287.950">
    <property type="entry name" value="Methyl-accepting chemotaxis protein"/>
    <property type="match status" value="1"/>
</dbReference>
<accession>A0A0M6Y5C2</accession>
<dbReference type="SMART" id="SM00304">
    <property type="entry name" value="HAMP"/>
    <property type="match status" value="1"/>
</dbReference>
<dbReference type="AlphaFoldDB" id="A0A0M6Y5C2"/>
<gene>
    <name evidence="7" type="primary">mcp4_9</name>
    <name evidence="7" type="ORF">LAL4801_03189</name>
</gene>
<reference evidence="8" key="1">
    <citation type="submission" date="2015-07" db="EMBL/GenBank/DDBJ databases">
        <authorList>
            <person name="Rodrigo-Torres Lidia"/>
            <person name="Arahal R.David."/>
        </authorList>
    </citation>
    <scope>NUCLEOTIDE SEQUENCE [LARGE SCALE GENOMIC DNA]</scope>
    <source>
        <strain evidence="8">CECT 4801</strain>
    </source>
</reference>
<feature type="domain" description="HAMP" evidence="6">
    <location>
        <begin position="227"/>
        <end position="280"/>
    </location>
</feature>